<accession>A0AB39L716</accession>
<dbReference type="InterPro" id="IPR011991">
    <property type="entry name" value="ArsR-like_HTH"/>
</dbReference>
<feature type="compositionally biased region" description="Gly residues" evidence="1">
    <location>
        <begin position="176"/>
        <end position="185"/>
    </location>
</feature>
<organism evidence="2">
    <name type="scientific">Sinomonas puerhi</name>
    <dbReference type="NCBI Taxonomy" id="3238584"/>
    <lineage>
        <taxon>Bacteria</taxon>
        <taxon>Bacillati</taxon>
        <taxon>Actinomycetota</taxon>
        <taxon>Actinomycetes</taxon>
        <taxon>Micrococcales</taxon>
        <taxon>Micrococcaceae</taxon>
        <taxon>Sinomonas</taxon>
    </lineage>
</organism>
<dbReference type="Pfam" id="PF12840">
    <property type="entry name" value="HTH_20"/>
    <property type="match status" value="1"/>
</dbReference>
<sequence length="272" mass="27534">MINSPLGPQPTSPGPATPLSGARAAILDRLRGKEGPSTVEALAREMGQHPNTVREHLEALVGVGLAELADGPLLGEVRPARRGRPSKRYRAVEQAGGSLGYAELAGALAAELARLAPDPRAAGAEAGRGWARQALGPAPVPVTASDARRRVLAELVELGFGIEAVSSRTRRADAGAPGGSGGEASTGGEADTGLPADTASGSDTDVAAGAAATVRLVRCPLLSAARDQPCVVCSVHAGLVEESLRLLGHDDLGSRLEPFAEPGACLLTIGRP</sequence>
<dbReference type="InterPro" id="IPR036388">
    <property type="entry name" value="WH-like_DNA-bd_sf"/>
</dbReference>
<evidence type="ECO:0000313" key="2">
    <source>
        <dbReference type="EMBL" id="XDP46796.1"/>
    </source>
</evidence>
<evidence type="ECO:0000256" key="1">
    <source>
        <dbReference type="SAM" id="MobiDB-lite"/>
    </source>
</evidence>
<protein>
    <submittedName>
        <fullName evidence="2">Helix-turn-helix domain-containing protein</fullName>
    </submittedName>
</protein>
<dbReference type="KEGG" id="spue:AB5L97_07280"/>
<dbReference type="CDD" id="cd00090">
    <property type="entry name" value="HTH_ARSR"/>
    <property type="match status" value="1"/>
</dbReference>
<dbReference type="RefSeq" id="WP_369047030.1">
    <property type="nucleotide sequence ID" value="NZ_CP163302.1"/>
</dbReference>
<feature type="region of interest" description="Disordered" evidence="1">
    <location>
        <begin position="1"/>
        <end position="20"/>
    </location>
</feature>
<dbReference type="EMBL" id="CP163302">
    <property type="protein sequence ID" value="XDP46796.1"/>
    <property type="molecule type" value="Genomic_DNA"/>
</dbReference>
<dbReference type="AlphaFoldDB" id="A0AB39L716"/>
<dbReference type="Gene3D" id="1.10.10.10">
    <property type="entry name" value="Winged helix-like DNA-binding domain superfamily/Winged helix DNA-binding domain"/>
    <property type="match status" value="1"/>
</dbReference>
<feature type="region of interest" description="Disordered" evidence="1">
    <location>
        <begin position="169"/>
        <end position="201"/>
    </location>
</feature>
<dbReference type="InterPro" id="IPR036390">
    <property type="entry name" value="WH_DNA-bd_sf"/>
</dbReference>
<reference evidence="2" key="1">
    <citation type="submission" date="2024-07" db="EMBL/GenBank/DDBJ databases">
        <authorList>
            <person name="fu j."/>
        </authorList>
    </citation>
    <scope>NUCLEOTIDE SEQUENCE</scope>
    <source>
        <strain evidence="2">P10A9</strain>
    </source>
</reference>
<feature type="compositionally biased region" description="Pro residues" evidence="1">
    <location>
        <begin position="7"/>
        <end position="16"/>
    </location>
</feature>
<proteinExistence type="predicted"/>
<name>A0AB39L716_9MICC</name>
<dbReference type="SUPFAM" id="SSF46785">
    <property type="entry name" value="Winged helix' DNA-binding domain"/>
    <property type="match status" value="1"/>
</dbReference>
<gene>
    <name evidence="2" type="ORF">AB5L97_07280</name>
</gene>
<feature type="compositionally biased region" description="Low complexity" evidence="1">
    <location>
        <begin position="186"/>
        <end position="201"/>
    </location>
</feature>